<proteinExistence type="predicted"/>
<evidence type="ECO:0000313" key="2">
    <source>
        <dbReference type="Proteomes" id="UP000262325"/>
    </source>
</evidence>
<name>A0A3D5QAE7_FLESI</name>
<reference evidence="1 2" key="1">
    <citation type="journal article" date="2018" name="Nat. Biotechnol.">
        <title>A standardized bacterial taxonomy based on genome phylogeny substantially revises the tree of life.</title>
        <authorList>
            <person name="Parks D.H."/>
            <person name="Chuvochina M."/>
            <person name="Waite D.W."/>
            <person name="Rinke C."/>
            <person name="Skarshewski A."/>
            <person name="Chaumeil P.A."/>
            <person name="Hugenholtz P."/>
        </authorList>
    </citation>
    <scope>NUCLEOTIDE SEQUENCE [LARGE SCALE GENOMIC DNA]</scope>
    <source>
        <strain evidence="1">UBA8672</strain>
    </source>
</reference>
<dbReference type="Proteomes" id="UP000262325">
    <property type="component" value="Unassembled WGS sequence"/>
</dbReference>
<sequence length="82" mass="9364">MVGKTELKELEELCDKLGIKIRYEKTNARGGLCRVNGENIIIIDKKSSDYYKQTVIGKAVKSFDLSNIHIKPKIRELIEDIV</sequence>
<organism evidence="1 2">
    <name type="scientific">Flexistipes sinusarabici</name>
    <dbReference type="NCBI Taxonomy" id="2352"/>
    <lineage>
        <taxon>Bacteria</taxon>
        <taxon>Pseudomonadati</taxon>
        <taxon>Deferribacterota</taxon>
        <taxon>Deferribacteres</taxon>
        <taxon>Deferribacterales</taxon>
        <taxon>Flexistipitaceae</taxon>
        <taxon>Flexistipes</taxon>
    </lineage>
</organism>
<accession>A0A3D5QAE7</accession>
<protein>
    <submittedName>
        <fullName evidence="1">Uncharacterized protein</fullName>
    </submittedName>
</protein>
<evidence type="ECO:0000313" key="1">
    <source>
        <dbReference type="EMBL" id="HCW92825.1"/>
    </source>
</evidence>
<gene>
    <name evidence="1" type="ORF">DHM44_04005</name>
</gene>
<dbReference type="AlphaFoldDB" id="A0A3D5QAE7"/>
<comment type="caution">
    <text evidence="1">The sequence shown here is derived from an EMBL/GenBank/DDBJ whole genome shotgun (WGS) entry which is preliminary data.</text>
</comment>
<dbReference type="EMBL" id="DPPF01000083">
    <property type="protein sequence ID" value="HCW92825.1"/>
    <property type="molecule type" value="Genomic_DNA"/>
</dbReference>